<organism evidence="1 2">
    <name type="scientific">Plakobranchus ocellatus</name>
    <dbReference type="NCBI Taxonomy" id="259542"/>
    <lineage>
        <taxon>Eukaryota</taxon>
        <taxon>Metazoa</taxon>
        <taxon>Spiralia</taxon>
        <taxon>Lophotrochozoa</taxon>
        <taxon>Mollusca</taxon>
        <taxon>Gastropoda</taxon>
        <taxon>Heterobranchia</taxon>
        <taxon>Euthyneura</taxon>
        <taxon>Panpulmonata</taxon>
        <taxon>Sacoglossa</taxon>
        <taxon>Placobranchoidea</taxon>
        <taxon>Plakobranchidae</taxon>
        <taxon>Plakobranchus</taxon>
    </lineage>
</organism>
<sequence length="103" mass="11690">MAVNHRDERLRTWRDHIHSFTGFSRSPTARQNYDLLRNAVDIKLAEAPVAHRMCCPAVHLLQGVPNDDQVSSAQTIRLHLLTAYMRSSWSSLSLVCYSPRASS</sequence>
<comment type="caution">
    <text evidence="1">The sequence shown here is derived from an EMBL/GenBank/DDBJ whole genome shotgun (WGS) entry which is preliminary data.</text>
</comment>
<dbReference type="Proteomes" id="UP000735302">
    <property type="component" value="Unassembled WGS sequence"/>
</dbReference>
<reference evidence="1 2" key="1">
    <citation type="journal article" date="2021" name="Elife">
        <title>Chloroplast acquisition without the gene transfer in kleptoplastic sea slugs, Plakobranchus ocellatus.</title>
        <authorList>
            <person name="Maeda T."/>
            <person name="Takahashi S."/>
            <person name="Yoshida T."/>
            <person name="Shimamura S."/>
            <person name="Takaki Y."/>
            <person name="Nagai Y."/>
            <person name="Toyoda A."/>
            <person name="Suzuki Y."/>
            <person name="Arimoto A."/>
            <person name="Ishii H."/>
            <person name="Satoh N."/>
            <person name="Nishiyama T."/>
            <person name="Hasebe M."/>
            <person name="Maruyama T."/>
            <person name="Minagawa J."/>
            <person name="Obokata J."/>
            <person name="Shigenobu S."/>
        </authorList>
    </citation>
    <scope>NUCLEOTIDE SEQUENCE [LARGE SCALE GENOMIC DNA]</scope>
</reference>
<name>A0AAV3ZLP1_9GAST</name>
<proteinExistence type="predicted"/>
<keyword evidence="2" id="KW-1185">Reference proteome</keyword>
<dbReference type="EMBL" id="BLXT01002485">
    <property type="protein sequence ID" value="GFN95283.1"/>
    <property type="molecule type" value="Genomic_DNA"/>
</dbReference>
<accession>A0AAV3ZLP1</accession>
<protein>
    <submittedName>
        <fullName evidence="1">Uncharacterized protein</fullName>
    </submittedName>
</protein>
<dbReference type="AlphaFoldDB" id="A0AAV3ZLP1"/>
<gene>
    <name evidence="1" type="ORF">PoB_002178900</name>
</gene>
<evidence type="ECO:0000313" key="2">
    <source>
        <dbReference type="Proteomes" id="UP000735302"/>
    </source>
</evidence>
<evidence type="ECO:0000313" key="1">
    <source>
        <dbReference type="EMBL" id="GFN95283.1"/>
    </source>
</evidence>